<dbReference type="EMBL" id="JACHMH010000001">
    <property type="protein sequence ID" value="MBB4681785.1"/>
    <property type="molecule type" value="Genomic_DNA"/>
</dbReference>
<dbReference type="AlphaFoldDB" id="A0A7W7FY78"/>
<dbReference type="SUPFAM" id="SSF46785">
    <property type="entry name" value="Winged helix' DNA-binding domain"/>
    <property type="match status" value="1"/>
</dbReference>
<keyword evidence="3" id="KW-1185">Reference proteome</keyword>
<dbReference type="InterPro" id="IPR036390">
    <property type="entry name" value="WH_DNA-bd_sf"/>
</dbReference>
<dbReference type="RefSeq" id="WP_185008619.1">
    <property type="nucleotide sequence ID" value="NZ_BAAAUI010000063.1"/>
</dbReference>
<organism evidence="2 3">
    <name type="scientific">Crossiella cryophila</name>
    <dbReference type="NCBI Taxonomy" id="43355"/>
    <lineage>
        <taxon>Bacteria</taxon>
        <taxon>Bacillati</taxon>
        <taxon>Actinomycetota</taxon>
        <taxon>Actinomycetes</taxon>
        <taxon>Pseudonocardiales</taxon>
        <taxon>Pseudonocardiaceae</taxon>
        <taxon>Crossiella</taxon>
    </lineage>
</organism>
<dbReference type="GO" id="GO:0005829">
    <property type="term" value="C:cytosol"/>
    <property type="evidence" value="ECO:0007669"/>
    <property type="project" value="TreeGrafter"/>
</dbReference>
<dbReference type="PROSITE" id="PS50042">
    <property type="entry name" value="CNMP_BINDING_3"/>
    <property type="match status" value="1"/>
</dbReference>
<dbReference type="InterPro" id="IPR014710">
    <property type="entry name" value="RmlC-like_jellyroll"/>
</dbReference>
<dbReference type="PANTHER" id="PTHR24567:SF74">
    <property type="entry name" value="HTH-TYPE TRANSCRIPTIONAL REGULATOR ARCR"/>
    <property type="match status" value="1"/>
</dbReference>
<dbReference type="SUPFAM" id="SSF51206">
    <property type="entry name" value="cAMP-binding domain-like"/>
    <property type="match status" value="1"/>
</dbReference>
<dbReference type="InterPro" id="IPR050397">
    <property type="entry name" value="Env_Response_Regulators"/>
</dbReference>
<gene>
    <name evidence="2" type="ORF">HNR67_007903</name>
</gene>
<dbReference type="Gene3D" id="2.60.120.10">
    <property type="entry name" value="Jelly Rolls"/>
    <property type="match status" value="1"/>
</dbReference>
<evidence type="ECO:0000259" key="1">
    <source>
        <dbReference type="PROSITE" id="PS50042"/>
    </source>
</evidence>
<proteinExistence type="predicted"/>
<reference evidence="2 3" key="1">
    <citation type="submission" date="2020-08" db="EMBL/GenBank/DDBJ databases">
        <title>Sequencing the genomes of 1000 actinobacteria strains.</title>
        <authorList>
            <person name="Klenk H.-P."/>
        </authorList>
    </citation>
    <scope>NUCLEOTIDE SEQUENCE [LARGE SCALE GENOMIC DNA]</scope>
    <source>
        <strain evidence="2 3">DSM 44230</strain>
    </source>
</reference>
<dbReference type="PANTHER" id="PTHR24567">
    <property type="entry name" value="CRP FAMILY TRANSCRIPTIONAL REGULATORY PROTEIN"/>
    <property type="match status" value="1"/>
</dbReference>
<dbReference type="Pfam" id="PF00027">
    <property type="entry name" value="cNMP_binding"/>
    <property type="match status" value="1"/>
</dbReference>
<dbReference type="CDD" id="cd00038">
    <property type="entry name" value="CAP_ED"/>
    <property type="match status" value="1"/>
</dbReference>
<evidence type="ECO:0000313" key="2">
    <source>
        <dbReference type="EMBL" id="MBB4681785.1"/>
    </source>
</evidence>
<dbReference type="InterPro" id="IPR036388">
    <property type="entry name" value="WH-like_DNA-bd_sf"/>
</dbReference>
<evidence type="ECO:0000313" key="3">
    <source>
        <dbReference type="Proteomes" id="UP000533598"/>
    </source>
</evidence>
<comment type="caution">
    <text evidence="2">The sequence shown here is derived from an EMBL/GenBank/DDBJ whole genome shotgun (WGS) entry which is preliminary data.</text>
</comment>
<protein>
    <submittedName>
        <fullName evidence="2">CRP-like cAMP-binding protein</fullName>
    </submittedName>
</protein>
<dbReference type="Proteomes" id="UP000533598">
    <property type="component" value="Unassembled WGS sequence"/>
</dbReference>
<sequence>MTLQRNVYPAGKLVYAERDPADRIFMVLAGIVKLIRNSCDRERRILMSVRGPAEIFGEVEVYERCARETAAVAHNQLTVLSMDERAFRRWIRRYRAVEDSLLRDMARQLRRANRQLTHLRCIDVGSQLAHVIVEACSKFGTIAHHLWSVDLGLALLECNQQIGASKETVNKVLADFVDRGWLRIEGQTLFVVAPEQLTRRTEDS</sequence>
<dbReference type="Gene3D" id="1.10.10.10">
    <property type="entry name" value="Winged helix-like DNA-binding domain superfamily/Winged helix DNA-binding domain"/>
    <property type="match status" value="1"/>
</dbReference>
<name>A0A7W7FY78_9PSEU</name>
<dbReference type="InterPro" id="IPR018490">
    <property type="entry name" value="cNMP-bd_dom_sf"/>
</dbReference>
<feature type="domain" description="Cyclic nucleotide-binding" evidence="1">
    <location>
        <begin position="1"/>
        <end position="108"/>
    </location>
</feature>
<accession>A0A7W7FY78</accession>
<dbReference type="GO" id="GO:0003700">
    <property type="term" value="F:DNA-binding transcription factor activity"/>
    <property type="evidence" value="ECO:0007669"/>
    <property type="project" value="TreeGrafter"/>
</dbReference>
<dbReference type="InterPro" id="IPR000595">
    <property type="entry name" value="cNMP-bd_dom"/>
</dbReference>